<dbReference type="Gene3D" id="1.10.10.10">
    <property type="entry name" value="Winged helix-like DNA-binding domain superfamily/Winged helix DNA-binding domain"/>
    <property type="match status" value="1"/>
</dbReference>
<evidence type="ECO:0000313" key="3">
    <source>
        <dbReference type="EMBL" id="APZ35571.1"/>
    </source>
</evidence>
<dbReference type="Pfam" id="PF13601">
    <property type="entry name" value="HTH_34"/>
    <property type="match status" value="1"/>
</dbReference>
<dbReference type="STRING" id="36805.BOH66_16020"/>
<dbReference type="RefSeq" id="WP_076691937.1">
    <property type="nucleotide sequence ID" value="NZ_CP018762.1"/>
</dbReference>
<accession>A0A1P8UBR6</accession>
<dbReference type="Proteomes" id="UP000187185">
    <property type="component" value="Chromosome"/>
</dbReference>
<protein>
    <submittedName>
        <fullName evidence="3">ArsR family transcriptional regulator</fullName>
    </submittedName>
</protein>
<dbReference type="PANTHER" id="PTHR37318:SF1">
    <property type="entry name" value="BSL7504 PROTEIN"/>
    <property type="match status" value="1"/>
</dbReference>
<organism evidence="3 4">
    <name type="scientific">Microbacterium aurum</name>
    <dbReference type="NCBI Taxonomy" id="36805"/>
    <lineage>
        <taxon>Bacteria</taxon>
        <taxon>Bacillati</taxon>
        <taxon>Actinomycetota</taxon>
        <taxon>Actinomycetes</taxon>
        <taxon>Micrococcales</taxon>
        <taxon>Microbacteriaceae</taxon>
        <taxon>Microbacterium</taxon>
    </lineage>
</organism>
<dbReference type="InterPro" id="IPR027395">
    <property type="entry name" value="WH_DNA-bd_dom"/>
</dbReference>
<evidence type="ECO:0000259" key="2">
    <source>
        <dbReference type="Pfam" id="PF13601"/>
    </source>
</evidence>
<dbReference type="InterPro" id="IPR036388">
    <property type="entry name" value="WH-like_DNA-bd_sf"/>
</dbReference>
<dbReference type="KEGG" id="maur:BOH66_16020"/>
<dbReference type="SUPFAM" id="SSF46785">
    <property type="entry name" value="Winged helix' DNA-binding domain"/>
    <property type="match status" value="1"/>
</dbReference>
<feature type="domain" description="Winged helix DNA-binding" evidence="2">
    <location>
        <begin position="16"/>
        <end position="94"/>
    </location>
</feature>
<reference evidence="3 4" key="1">
    <citation type="submission" date="2016-12" db="EMBL/GenBank/DDBJ databases">
        <title>Complete genome sequence of Microbacterium aurum KACC 15219.</title>
        <authorList>
            <person name="Jung Y."/>
            <person name="Shin J.-H."/>
            <person name="Lee Y.-J."/>
            <person name="Yi H."/>
            <person name="Bahn Y.-S."/>
            <person name="Kim J.F."/>
            <person name="Lee D.-W."/>
        </authorList>
    </citation>
    <scope>NUCLEOTIDE SEQUENCE [LARGE SCALE GENOMIC DNA]</scope>
    <source>
        <strain evidence="3 4">KACC 15219</strain>
    </source>
</reference>
<name>A0A1P8UBR6_9MICO</name>
<evidence type="ECO:0000256" key="1">
    <source>
        <dbReference type="SAM" id="MobiDB-lite"/>
    </source>
</evidence>
<gene>
    <name evidence="3" type="ORF">BOH66_16020</name>
</gene>
<proteinExistence type="predicted"/>
<dbReference type="PANTHER" id="PTHR37318">
    <property type="entry name" value="BSL7504 PROTEIN"/>
    <property type="match status" value="1"/>
</dbReference>
<dbReference type="AlphaFoldDB" id="A0A1P8UBR6"/>
<sequence>MVHPRHRLDDAFQTPVRFSLMAALGTRDEVDFRTLRELLESDDSTLSKAISHLERAGYVKVTKGYAGTRPRTWVTATAKGSSAFRTHVRALQEIASPASPTDSQELGWRLSSHSS</sequence>
<evidence type="ECO:0000313" key="4">
    <source>
        <dbReference type="Proteomes" id="UP000187185"/>
    </source>
</evidence>
<dbReference type="OrthoDB" id="4952043at2"/>
<keyword evidence="4" id="KW-1185">Reference proteome</keyword>
<dbReference type="EMBL" id="CP018762">
    <property type="protein sequence ID" value="APZ35571.1"/>
    <property type="molecule type" value="Genomic_DNA"/>
</dbReference>
<dbReference type="InterPro" id="IPR036390">
    <property type="entry name" value="WH_DNA-bd_sf"/>
</dbReference>
<feature type="region of interest" description="Disordered" evidence="1">
    <location>
        <begin position="94"/>
        <end position="115"/>
    </location>
</feature>